<accession>A0A0F9FNT4</accession>
<organism evidence="1">
    <name type="scientific">marine sediment metagenome</name>
    <dbReference type="NCBI Taxonomy" id="412755"/>
    <lineage>
        <taxon>unclassified sequences</taxon>
        <taxon>metagenomes</taxon>
        <taxon>ecological metagenomes</taxon>
    </lineage>
</organism>
<proteinExistence type="predicted"/>
<gene>
    <name evidence="1" type="ORF">LCGC14_1928200</name>
</gene>
<reference evidence="1" key="1">
    <citation type="journal article" date="2015" name="Nature">
        <title>Complex archaea that bridge the gap between prokaryotes and eukaryotes.</title>
        <authorList>
            <person name="Spang A."/>
            <person name="Saw J.H."/>
            <person name="Jorgensen S.L."/>
            <person name="Zaremba-Niedzwiedzka K."/>
            <person name="Martijn J."/>
            <person name="Lind A.E."/>
            <person name="van Eijk R."/>
            <person name="Schleper C."/>
            <person name="Guy L."/>
            <person name="Ettema T.J."/>
        </authorList>
    </citation>
    <scope>NUCLEOTIDE SEQUENCE</scope>
</reference>
<comment type="caution">
    <text evidence="1">The sequence shown here is derived from an EMBL/GenBank/DDBJ whole genome shotgun (WGS) entry which is preliminary data.</text>
</comment>
<sequence length="41" mass="4745">MKPREKKPEIVYRIIDKATGEVVGSYSRACCDEYDFSSIIF</sequence>
<dbReference type="EMBL" id="LAZR01020664">
    <property type="protein sequence ID" value="KKL88084.1"/>
    <property type="molecule type" value="Genomic_DNA"/>
</dbReference>
<evidence type="ECO:0000313" key="1">
    <source>
        <dbReference type="EMBL" id="KKL88084.1"/>
    </source>
</evidence>
<protein>
    <submittedName>
        <fullName evidence="1">Uncharacterized protein</fullName>
    </submittedName>
</protein>
<dbReference type="AlphaFoldDB" id="A0A0F9FNT4"/>
<name>A0A0F9FNT4_9ZZZZ</name>